<evidence type="ECO:0000256" key="6">
    <source>
        <dbReference type="ARBA" id="ARBA00023242"/>
    </source>
</evidence>
<dbReference type="SMART" id="SM00717">
    <property type="entry name" value="SANT"/>
    <property type="match status" value="2"/>
</dbReference>
<dbReference type="EMBL" id="JABFUD020000019">
    <property type="protein sequence ID" value="KAI5064786.1"/>
    <property type="molecule type" value="Genomic_DNA"/>
</dbReference>
<name>A0A9D4UCW1_ADICA</name>
<dbReference type="FunFam" id="1.10.10.60:FF:000061">
    <property type="entry name" value="Trihelix transcription factor GT-2"/>
    <property type="match status" value="2"/>
</dbReference>
<feature type="region of interest" description="Disordered" evidence="7">
    <location>
        <begin position="132"/>
        <end position="213"/>
    </location>
</feature>
<feature type="domain" description="Myb-like" evidence="8">
    <location>
        <begin position="670"/>
        <end position="735"/>
    </location>
</feature>
<comment type="caution">
    <text evidence="9">The sequence shown here is derived from an EMBL/GenBank/DDBJ whole genome shotgun (WGS) entry which is preliminary data.</text>
</comment>
<accession>A0A9D4UCW1</accession>
<dbReference type="Proteomes" id="UP000886520">
    <property type="component" value="Chromosome 19"/>
</dbReference>
<feature type="compositionally biased region" description="Polar residues" evidence="7">
    <location>
        <begin position="146"/>
        <end position="160"/>
    </location>
</feature>
<feature type="region of interest" description="Disordered" evidence="7">
    <location>
        <begin position="1"/>
        <end position="47"/>
    </location>
</feature>
<feature type="compositionally biased region" description="Low complexity" evidence="7">
    <location>
        <begin position="19"/>
        <end position="35"/>
    </location>
</feature>
<keyword evidence="10" id="KW-1185">Reference proteome</keyword>
<proteinExistence type="predicted"/>
<feature type="compositionally biased region" description="Pro residues" evidence="7">
    <location>
        <begin position="9"/>
        <end position="18"/>
    </location>
</feature>
<feature type="domain" description="Myb-like" evidence="8">
    <location>
        <begin position="276"/>
        <end position="334"/>
    </location>
</feature>
<evidence type="ECO:0000256" key="4">
    <source>
        <dbReference type="ARBA" id="ARBA00023125"/>
    </source>
</evidence>
<dbReference type="AlphaFoldDB" id="A0A9D4UCW1"/>
<dbReference type="OrthoDB" id="691673at2759"/>
<reference evidence="9" key="1">
    <citation type="submission" date="2021-01" db="EMBL/GenBank/DDBJ databases">
        <title>Adiantum capillus-veneris genome.</title>
        <authorList>
            <person name="Fang Y."/>
            <person name="Liao Q."/>
        </authorList>
    </citation>
    <scope>NUCLEOTIDE SEQUENCE</scope>
    <source>
        <strain evidence="9">H3</strain>
        <tissue evidence="9">Leaf</tissue>
    </source>
</reference>
<keyword evidence="5" id="KW-0804">Transcription</keyword>
<feature type="compositionally biased region" description="Acidic residues" evidence="7">
    <location>
        <begin position="491"/>
        <end position="513"/>
    </location>
</feature>
<dbReference type="PANTHER" id="PTHR21654">
    <property type="entry name" value="FI21293P1"/>
    <property type="match status" value="1"/>
</dbReference>
<evidence type="ECO:0000256" key="5">
    <source>
        <dbReference type="ARBA" id="ARBA00023163"/>
    </source>
</evidence>
<feature type="compositionally biased region" description="Polar residues" evidence="7">
    <location>
        <begin position="953"/>
        <end position="980"/>
    </location>
</feature>
<organism evidence="9 10">
    <name type="scientific">Adiantum capillus-veneris</name>
    <name type="common">Maidenhair fern</name>
    <dbReference type="NCBI Taxonomy" id="13818"/>
    <lineage>
        <taxon>Eukaryota</taxon>
        <taxon>Viridiplantae</taxon>
        <taxon>Streptophyta</taxon>
        <taxon>Embryophyta</taxon>
        <taxon>Tracheophyta</taxon>
        <taxon>Polypodiopsida</taxon>
        <taxon>Polypodiidae</taxon>
        <taxon>Polypodiales</taxon>
        <taxon>Pteridineae</taxon>
        <taxon>Pteridaceae</taxon>
        <taxon>Vittarioideae</taxon>
        <taxon>Adiantum</taxon>
    </lineage>
</organism>
<dbReference type="InterPro" id="IPR044822">
    <property type="entry name" value="Myb_DNA-bind_4"/>
</dbReference>
<keyword evidence="6" id="KW-0539">Nucleus</keyword>
<dbReference type="PANTHER" id="PTHR21654:SF84">
    <property type="entry name" value="SI:DKEY-66I24.7"/>
    <property type="match status" value="1"/>
</dbReference>
<feature type="region of interest" description="Disordered" evidence="7">
    <location>
        <begin position="941"/>
        <end position="980"/>
    </location>
</feature>
<feature type="region of interest" description="Disordered" evidence="7">
    <location>
        <begin position="61"/>
        <end position="98"/>
    </location>
</feature>
<dbReference type="GO" id="GO:0003677">
    <property type="term" value="F:DNA binding"/>
    <property type="evidence" value="ECO:0007669"/>
    <property type="project" value="UniProtKB-KW"/>
</dbReference>
<evidence type="ECO:0000256" key="2">
    <source>
        <dbReference type="ARBA" id="ARBA00022737"/>
    </source>
</evidence>
<dbReference type="CDD" id="cd12203">
    <property type="entry name" value="GT1"/>
    <property type="match status" value="2"/>
</dbReference>
<evidence type="ECO:0000256" key="1">
    <source>
        <dbReference type="ARBA" id="ARBA00004123"/>
    </source>
</evidence>
<feature type="compositionally biased region" description="Basic and acidic residues" evidence="7">
    <location>
        <begin position="202"/>
        <end position="213"/>
    </location>
</feature>
<dbReference type="InterPro" id="IPR001005">
    <property type="entry name" value="SANT/Myb"/>
</dbReference>
<feature type="compositionally biased region" description="Polar residues" evidence="7">
    <location>
        <begin position="36"/>
        <end position="47"/>
    </location>
</feature>
<evidence type="ECO:0000259" key="8">
    <source>
        <dbReference type="PROSITE" id="PS50090"/>
    </source>
</evidence>
<comment type="subcellular location">
    <subcellularLocation>
        <location evidence="1">Nucleus</location>
    </subcellularLocation>
</comment>
<dbReference type="GO" id="GO:0010468">
    <property type="term" value="P:regulation of gene expression"/>
    <property type="evidence" value="ECO:0007669"/>
    <property type="project" value="UniProtKB-ARBA"/>
</dbReference>
<evidence type="ECO:0000313" key="9">
    <source>
        <dbReference type="EMBL" id="KAI5064786.1"/>
    </source>
</evidence>
<keyword evidence="3" id="KW-0805">Transcription regulation</keyword>
<protein>
    <recommendedName>
        <fullName evidence="8">Myb-like domain-containing protein</fullName>
    </recommendedName>
</protein>
<dbReference type="Pfam" id="PF13837">
    <property type="entry name" value="Myb_DNA-bind_4"/>
    <property type="match status" value="2"/>
</dbReference>
<dbReference type="GO" id="GO:0005634">
    <property type="term" value="C:nucleus"/>
    <property type="evidence" value="ECO:0007669"/>
    <property type="project" value="UniProtKB-SubCell"/>
</dbReference>
<feature type="compositionally biased region" description="Low complexity" evidence="7">
    <location>
        <begin position="136"/>
        <end position="145"/>
    </location>
</feature>
<feature type="compositionally biased region" description="Polar residues" evidence="7">
    <location>
        <begin position="63"/>
        <end position="75"/>
    </location>
</feature>
<evidence type="ECO:0000313" key="10">
    <source>
        <dbReference type="Proteomes" id="UP000886520"/>
    </source>
</evidence>
<feature type="region of interest" description="Disordered" evidence="7">
    <location>
        <begin position="476"/>
        <end position="546"/>
    </location>
</feature>
<feature type="compositionally biased region" description="Polar residues" evidence="7">
    <location>
        <begin position="175"/>
        <end position="184"/>
    </location>
</feature>
<evidence type="ECO:0000256" key="3">
    <source>
        <dbReference type="ARBA" id="ARBA00023015"/>
    </source>
</evidence>
<sequence length="980" mass="106925">MQTSGQFGVPPPEAPPQYNPVNNNMNHTNSNNNSSRATSTPGSNQTLGHILFNLSNQDHHVPLSQSSTFTTNPSPVQAHPTATPGEAGPKLVASQTHHENPQFSHFLHAPASSAPPLEHVLQPDHCTSMEWASDEVQQPQQQTVQGNSASSVLPANTNGAKTMAPRPPTFPATISPVQGHNNPATMPPTVLPGSGSGSAPSHKPDRESLDNGEGLQEKAEAMHLQHHDQLSEGLDEAVINLPASEVNSRERQTMHADPLMSLADMDQADEGACAGNRWPRQETIALLKIRADMDAAFRDTSVKRPLWDEVSRKLGELGYERSAKKCKEKFENVNKYYKRTKEGKVGRQDGKNYRFFTQLEALHAAASTSSALAAAAPPAHYTSSSFPQPNIMTSSSNMLLIHTSTTSSDPLLNLQASAPASSLRQISALAGTTPSDTPIVATQPQVFPSSAVPQPAFQLPAFMNSAYCPPHLHGNMGTTLHSSSESSSSSDNDEDEDDDAIDDADDATDDDGDNEHRSSSMPPPDPPHALSPATDQSKKRKRRSPTSMMAFFEGLLKRVIDKQEQMQQKFLQAMEKRESDRMIREEAWRRQEMARLSKEHELRAQERSSAAARDAALIAFLQKVTGQTLDLPSVSMSMQSLCVPIAAQPMQSAPPLHQENALHRYEDHDASDPSSKRWLKPEVLHLIELHSSLQAKFTEAGPKGPLWEEIANGMAKKGYTNRTAKRCKEKWENINKYFKRAKESSKKRPENAKTCPYFHELDALYRRGSSSSNNGNQLAYKPSIEQAQDIVNAAHDQPSTTHHGEGDMDGRRYLQMQPTNVPSERAAVLDVSNANGPDASNVSDAMRNVSSSNGNFQSIASMQLSMDAFRSFNNAPSTPEHTMPRSGFSAELGLSIQQQSSPLDICQHKPASDQIDFGNVEAEGDLMPSTSVAQTELHSCSAKESKPSLAPLPNSTSFMANMLQKLSNNNTSASNDPQDQ</sequence>
<evidence type="ECO:0000256" key="7">
    <source>
        <dbReference type="SAM" id="MobiDB-lite"/>
    </source>
</evidence>
<dbReference type="PROSITE" id="PS50090">
    <property type="entry name" value="MYB_LIKE"/>
    <property type="match status" value="2"/>
</dbReference>
<keyword evidence="4" id="KW-0238">DNA-binding</keyword>
<gene>
    <name evidence="9" type="ORF">GOP47_0019481</name>
</gene>
<keyword evidence="2" id="KW-0677">Repeat</keyword>
<dbReference type="Gene3D" id="1.10.10.60">
    <property type="entry name" value="Homeodomain-like"/>
    <property type="match status" value="2"/>
</dbReference>